<feature type="transmembrane region" description="Helical" evidence="2">
    <location>
        <begin position="739"/>
        <end position="758"/>
    </location>
</feature>
<feature type="transmembrane region" description="Helical" evidence="2">
    <location>
        <begin position="223"/>
        <end position="241"/>
    </location>
</feature>
<keyword evidence="2" id="KW-0812">Transmembrane</keyword>
<feature type="transmembrane region" description="Helical" evidence="2">
    <location>
        <begin position="708"/>
        <end position="727"/>
    </location>
</feature>
<feature type="transmembrane region" description="Helical" evidence="2">
    <location>
        <begin position="484"/>
        <end position="504"/>
    </location>
</feature>
<proteinExistence type="predicted"/>
<feature type="transmembrane region" description="Helical" evidence="2">
    <location>
        <begin position="6"/>
        <end position="30"/>
    </location>
</feature>
<evidence type="ECO:0000256" key="1">
    <source>
        <dbReference type="SAM" id="MobiDB-lite"/>
    </source>
</evidence>
<feature type="region of interest" description="Disordered" evidence="1">
    <location>
        <begin position="67"/>
        <end position="117"/>
    </location>
</feature>
<gene>
    <name evidence="3" type="ORF">GCM10007167_10340</name>
</gene>
<sequence>MGGLETLIGMVALALLSVPVLLVIALVMLVRMRGRLAALERRVADLQSAAVAPAPAPVAAAPAMPEMAPSAAPAPTAAAPAAEEPTRAAAPGPVVPPPLPPRPAPAPRPAPRPAAPDPATLALRAARRWLTEGNVPVKVGMLVLFAGVAALLKYASDQGWLRLPIELRLAGVASAALAGLVFAWRQRERRRSFALSLQGGAVGVLLLTVFAAARLYRLLPMEAAFALSVVLVAALGVLAVVQNARALAVFGLLAGFLAPLWLSTGEGNHVALFGYYAVLNLGIFAIAWRRAWRLLNVLGFAFTFGIGALWGVLRYRPEHFGTTEPYLLLFFALYLALPLLFARLRAPGRRDAIDGCLLFGTPLVAFSLQAGLLDGARLPLAFNALGLAALYAVLGAAVRRSERLAPFVLPYAVLAVGFATLAVPLALSAEATGAVFALEGAGLAWLGVRQGRRLPQASGALLQLAAAVAFAFALDGGARETVAVANGTFMAALLLALAGFASAWTYHRAGAAGAAGAYYAWGLAWWLAAGAREVMRFAGDDAQPDALLAFAALTALLAGEAFRRERGRGPAWTLAAMLAAPLLLAWVQRGTHGHPLGGAFGALAWFAYALGGMRALTALRQRGADDTRFADDESDGGARPFAHVAWLAALGLALSLTLEALAGEAALGQGWRFAAGALPWLALAALVEWRPMLVAVPFGARFEAWRDAVRGLLAVGFALTAFVALFLPGDSAPLPYAPLLNPLDLAQIALLGLLARWAHALPQDLRARRGALLAGAGLAFVTAATLRAAHHWAAVPWDEAMFRTGVVQTALTVVWSALGVAGWVLGSRRGARDVWLGGALLMAVVLAKLVLLDRQHLGNLLGIVSFLAYGLLCTAVGYLAPVPPRSSSKEPAA</sequence>
<protein>
    <submittedName>
        <fullName evidence="3">Membrane protein</fullName>
    </submittedName>
</protein>
<reference evidence="3" key="2">
    <citation type="submission" date="2020-09" db="EMBL/GenBank/DDBJ databases">
        <authorList>
            <person name="Sun Q."/>
            <person name="Kim S."/>
        </authorList>
    </citation>
    <scope>NUCLEOTIDE SEQUENCE</scope>
    <source>
        <strain evidence="3">KCTC 32020</strain>
    </source>
</reference>
<feature type="transmembrane region" description="Helical" evidence="2">
    <location>
        <begin position="833"/>
        <end position="851"/>
    </location>
</feature>
<feature type="transmembrane region" description="Helical" evidence="2">
    <location>
        <begin position="770"/>
        <end position="793"/>
    </location>
</feature>
<reference evidence="3" key="1">
    <citation type="journal article" date="2014" name="Int. J. Syst. Evol. Microbiol.">
        <title>Complete genome sequence of Corynebacterium casei LMG S-19264T (=DSM 44701T), isolated from a smear-ripened cheese.</title>
        <authorList>
            <consortium name="US DOE Joint Genome Institute (JGI-PGF)"/>
            <person name="Walter F."/>
            <person name="Albersmeier A."/>
            <person name="Kalinowski J."/>
            <person name="Ruckert C."/>
        </authorList>
    </citation>
    <scope>NUCLEOTIDE SEQUENCE</scope>
    <source>
        <strain evidence="3">KCTC 32020</strain>
    </source>
</reference>
<dbReference type="Proteomes" id="UP000636453">
    <property type="component" value="Unassembled WGS sequence"/>
</dbReference>
<keyword evidence="2" id="KW-0472">Membrane</keyword>
<feature type="transmembrane region" description="Helical" evidence="2">
    <location>
        <begin position="460"/>
        <end position="478"/>
    </location>
</feature>
<feature type="transmembrane region" description="Helical" evidence="2">
    <location>
        <begin position="431"/>
        <end position="448"/>
    </location>
</feature>
<name>A0A918YYW3_9GAMM</name>
<feature type="transmembrane region" description="Helical" evidence="2">
    <location>
        <begin position="356"/>
        <end position="372"/>
    </location>
</feature>
<comment type="caution">
    <text evidence="3">The sequence shown here is derived from an EMBL/GenBank/DDBJ whole genome shotgun (WGS) entry which is preliminary data.</text>
</comment>
<keyword evidence="2" id="KW-1133">Transmembrane helix</keyword>
<feature type="transmembrane region" description="Helical" evidence="2">
    <location>
        <begin position="378"/>
        <end position="397"/>
    </location>
</feature>
<feature type="transmembrane region" description="Helical" evidence="2">
    <location>
        <begin position="325"/>
        <end position="344"/>
    </location>
</feature>
<feature type="compositionally biased region" description="Low complexity" evidence="1">
    <location>
        <begin position="67"/>
        <end position="92"/>
    </location>
</feature>
<dbReference type="PANTHER" id="PTHR38434">
    <property type="entry name" value="BLL2549 PROTEIN"/>
    <property type="match status" value="1"/>
</dbReference>
<evidence type="ECO:0000256" key="2">
    <source>
        <dbReference type="SAM" id="Phobius"/>
    </source>
</evidence>
<accession>A0A918YYW3</accession>
<feature type="transmembrane region" description="Helical" evidence="2">
    <location>
        <begin position="546"/>
        <end position="562"/>
    </location>
</feature>
<dbReference type="Pfam" id="PF10101">
    <property type="entry name" value="DUF2339"/>
    <property type="match status" value="1"/>
</dbReference>
<dbReference type="PANTHER" id="PTHR38434:SF1">
    <property type="entry name" value="BLL2549 PROTEIN"/>
    <property type="match status" value="1"/>
</dbReference>
<feature type="transmembrane region" description="Helical" evidence="2">
    <location>
        <begin position="640"/>
        <end position="658"/>
    </location>
</feature>
<dbReference type="PIRSF" id="PIRSF035905">
    <property type="entry name" value="UCP035905_mp"/>
    <property type="match status" value="1"/>
</dbReference>
<dbReference type="InterPro" id="IPR014600">
    <property type="entry name" value="UCP035905_mem"/>
</dbReference>
<feature type="transmembrane region" description="Helical" evidence="2">
    <location>
        <begin position="167"/>
        <end position="184"/>
    </location>
</feature>
<feature type="transmembrane region" description="Helical" evidence="2">
    <location>
        <begin position="805"/>
        <end position="826"/>
    </location>
</feature>
<feature type="transmembrane region" description="Helical" evidence="2">
    <location>
        <begin position="135"/>
        <end position="155"/>
    </location>
</feature>
<feature type="transmembrane region" description="Helical" evidence="2">
    <location>
        <begin position="246"/>
        <end position="264"/>
    </location>
</feature>
<feature type="transmembrane region" description="Helical" evidence="2">
    <location>
        <begin position="295"/>
        <end position="313"/>
    </location>
</feature>
<feature type="transmembrane region" description="Helical" evidence="2">
    <location>
        <begin position="857"/>
        <end position="880"/>
    </location>
</feature>
<evidence type="ECO:0000313" key="4">
    <source>
        <dbReference type="Proteomes" id="UP000636453"/>
    </source>
</evidence>
<feature type="compositionally biased region" description="Pro residues" evidence="1">
    <location>
        <begin position="93"/>
        <end position="116"/>
    </location>
</feature>
<feature type="transmembrane region" description="Helical" evidence="2">
    <location>
        <begin position="196"/>
        <end position="217"/>
    </location>
</feature>
<feature type="transmembrane region" description="Helical" evidence="2">
    <location>
        <begin position="270"/>
        <end position="288"/>
    </location>
</feature>
<feature type="transmembrane region" description="Helical" evidence="2">
    <location>
        <begin position="599"/>
        <end position="619"/>
    </location>
</feature>
<keyword evidence="4" id="KW-1185">Reference proteome</keyword>
<dbReference type="EMBL" id="BNCF01000004">
    <property type="protein sequence ID" value="GHE30285.1"/>
    <property type="molecule type" value="Genomic_DNA"/>
</dbReference>
<feature type="transmembrane region" description="Helical" evidence="2">
    <location>
        <begin position="569"/>
        <end position="587"/>
    </location>
</feature>
<feature type="transmembrane region" description="Helical" evidence="2">
    <location>
        <begin position="511"/>
        <end position="531"/>
    </location>
</feature>
<organism evidence="3 4">
    <name type="scientific">Vulcaniibacterium thermophilum</name>
    <dbReference type="NCBI Taxonomy" id="1169913"/>
    <lineage>
        <taxon>Bacteria</taxon>
        <taxon>Pseudomonadati</taxon>
        <taxon>Pseudomonadota</taxon>
        <taxon>Gammaproteobacteria</taxon>
        <taxon>Lysobacterales</taxon>
        <taxon>Lysobacteraceae</taxon>
        <taxon>Vulcaniibacterium</taxon>
    </lineage>
</organism>
<dbReference type="AlphaFoldDB" id="A0A918YYW3"/>
<evidence type="ECO:0000313" key="3">
    <source>
        <dbReference type="EMBL" id="GHE30285.1"/>
    </source>
</evidence>
<dbReference type="InterPro" id="IPR019286">
    <property type="entry name" value="DUF2339_TM"/>
</dbReference>
<feature type="transmembrane region" description="Helical" evidence="2">
    <location>
        <begin position="404"/>
        <end position="425"/>
    </location>
</feature>